<evidence type="ECO:0000313" key="2">
    <source>
        <dbReference type="Proteomes" id="UP001196980"/>
    </source>
</evidence>
<evidence type="ECO:0000313" key="1">
    <source>
        <dbReference type="EMBL" id="MBV6340375.1"/>
    </source>
</evidence>
<accession>A0ABS6RVJ5</accession>
<keyword evidence="2" id="KW-1185">Reference proteome</keyword>
<gene>
    <name evidence="1" type="ORF">HWQ67_02135</name>
</gene>
<reference evidence="1 2" key="1">
    <citation type="journal article" date="2020" name="J Geophys Res Biogeosci">
        <title>Magnetotaxis as an Adaptation to Enable Bacterial Shuttling of Microbial Sulfur and Sulfur Cycling Across Aquatic Oxic#Anoxic Interfaces.</title>
        <authorList>
            <person name="Li J."/>
            <person name="Liu P."/>
            <person name="Wang J."/>
            <person name="Roberts A.P."/>
            <person name="Pan Y."/>
        </authorList>
    </citation>
    <scope>NUCLEOTIDE SEQUENCE [LARGE SCALE GENOMIC DNA]</scope>
    <source>
        <strain evidence="1 2">MYR-1_YQ</strain>
    </source>
</reference>
<proteinExistence type="predicted"/>
<comment type="caution">
    <text evidence="1">The sequence shown here is derived from an EMBL/GenBank/DDBJ whole genome shotgun (WGS) entry which is preliminary data.</text>
</comment>
<protein>
    <submittedName>
        <fullName evidence="1">Uncharacterized protein</fullName>
    </submittedName>
</protein>
<dbReference type="Proteomes" id="UP001196980">
    <property type="component" value="Unassembled WGS sequence"/>
</dbReference>
<sequence>MIETKRQHYFLIGNVIYAVEVVIRDSGTVTSFCRVPNTKRLIKECSDKDEAARDLQCLLQQTKQDTCSVNAVKA</sequence>
<dbReference type="RefSeq" id="WP_218250995.1">
    <property type="nucleotide sequence ID" value="NZ_JABXWD010000020.1"/>
</dbReference>
<name>A0ABS6RVJ5_9BACT</name>
<dbReference type="EMBL" id="JABXWD010000020">
    <property type="protein sequence ID" value="MBV6340375.1"/>
    <property type="molecule type" value="Genomic_DNA"/>
</dbReference>
<organism evidence="1 2">
    <name type="scientific">Candidatus Magnetobacterium casense</name>
    <dbReference type="NCBI Taxonomy" id="1455061"/>
    <lineage>
        <taxon>Bacteria</taxon>
        <taxon>Pseudomonadati</taxon>
        <taxon>Nitrospirota</taxon>
        <taxon>Thermodesulfovibrionia</taxon>
        <taxon>Thermodesulfovibrionales</taxon>
        <taxon>Candidatus Magnetobacteriaceae</taxon>
        <taxon>Candidatus Magnetobacterium</taxon>
    </lineage>
</organism>